<dbReference type="Proteomes" id="UP000661280">
    <property type="component" value="Chromosome 1"/>
</dbReference>
<dbReference type="AlphaFoldDB" id="A0A146F0P5"/>
<evidence type="ECO:0000256" key="1">
    <source>
        <dbReference type="SAM" id="MobiDB-lite"/>
    </source>
</evidence>
<evidence type="ECO:0000313" key="3">
    <source>
        <dbReference type="EMBL" id="BCR94968.1"/>
    </source>
</evidence>
<dbReference type="KEGG" id="aluc:AKAW2_12014A"/>
<feature type="region of interest" description="Disordered" evidence="1">
    <location>
        <begin position="274"/>
        <end position="295"/>
    </location>
</feature>
<evidence type="ECO:0000313" key="4">
    <source>
        <dbReference type="EMBL" id="GAT19522.1"/>
    </source>
</evidence>
<feature type="signal peptide" evidence="2">
    <location>
        <begin position="1"/>
        <end position="28"/>
    </location>
</feature>
<organism evidence="4 5">
    <name type="scientific">Aspergillus kawachii</name>
    <name type="common">White koji mold</name>
    <name type="synonym">Aspergillus awamori var. kawachi</name>
    <dbReference type="NCBI Taxonomy" id="1069201"/>
    <lineage>
        <taxon>Eukaryota</taxon>
        <taxon>Fungi</taxon>
        <taxon>Dikarya</taxon>
        <taxon>Ascomycota</taxon>
        <taxon>Pezizomycotina</taxon>
        <taxon>Eurotiomycetes</taxon>
        <taxon>Eurotiomycetidae</taxon>
        <taxon>Eurotiales</taxon>
        <taxon>Aspergillaceae</taxon>
        <taxon>Aspergillus</taxon>
        <taxon>Aspergillus subgen. Circumdati</taxon>
    </lineage>
</organism>
<name>A0A146F0P5_ASPKA</name>
<reference evidence="5" key="2">
    <citation type="submission" date="2016-02" db="EMBL/GenBank/DDBJ databases">
        <title>Genome sequencing of Aspergillus luchuensis NBRC 4314.</title>
        <authorList>
            <person name="Yamada O."/>
        </authorList>
    </citation>
    <scope>NUCLEOTIDE SEQUENCE [LARGE SCALE GENOMIC DNA]</scope>
    <source>
        <strain evidence="5">RIB 2604</strain>
    </source>
</reference>
<dbReference type="GeneID" id="64956293"/>
<evidence type="ECO:0000256" key="2">
    <source>
        <dbReference type="SAM" id="SignalP"/>
    </source>
</evidence>
<dbReference type="Proteomes" id="UP000075230">
    <property type="component" value="Unassembled WGS sequence"/>
</dbReference>
<dbReference type="EMBL" id="BCWF01000006">
    <property type="protein sequence ID" value="GAT19522.1"/>
    <property type="molecule type" value="Genomic_DNA"/>
</dbReference>
<dbReference type="EMBL" id="AP024425">
    <property type="protein sequence ID" value="BCR94968.1"/>
    <property type="molecule type" value="Genomic_DNA"/>
</dbReference>
<accession>A0A146F0P5</accession>
<evidence type="ECO:0000313" key="5">
    <source>
        <dbReference type="Proteomes" id="UP000075230"/>
    </source>
</evidence>
<dbReference type="RefSeq" id="XP_041538734.1">
    <property type="nucleotide sequence ID" value="XM_041684563.1"/>
</dbReference>
<gene>
    <name evidence="3" type="ORF">AKAW2_12014A</name>
    <name evidence="4" type="ORF">RIB2604_00601000</name>
</gene>
<feature type="chain" id="PRO_5042682241" evidence="2">
    <location>
        <begin position="29"/>
        <end position="304"/>
    </location>
</feature>
<dbReference type="OrthoDB" id="4509548at2759"/>
<protein>
    <submittedName>
        <fullName evidence="4">Uncharacterized protein</fullName>
    </submittedName>
</protein>
<reference evidence="4 5" key="1">
    <citation type="journal article" date="2016" name="DNA Res.">
        <title>Genome sequence of Aspergillus luchuensis NBRC 4314.</title>
        <authorList>
            <person name="Yamada O."/>
            <person name="Machida M."/>
            <person name="Hosoyama A."/>
            <person name="Goto M."/>
            <person name="Takahashi T."/>
            <person name="Futagami T."/>
            <person name="Yamagata Y."/>
            <person name="Takeuchi M."/>
            <person name="Kobayashi T."/>
            <person name="Koike H."/>
            <person name="Abe K."/>
            <person name="Asai K."/>
            <person name="Arita M."/>
            <person name="Fujita N."/>
            <person name="Fukuda K."/>
            <person name="Higa K."/>
            <person name="Horikawa H."/>
            <person name="Ishikawa T."/>
            <person name="Jinno K."/>
            <person name="Kato Y."/>
            <person name="Kirimura K."/>
            <person name="Mizutani O."/>
            <person name="Nakasone K."/>
            <person name="Sano M."/>
            <person name="Shiraishi Y."/>
            <person name="Tsukahara M."/>
            <person name="Gomi K."/>
        </authorList>
    </citation>
    <scope>NUCLEOTIDE SEQUENCE [LARGE SCALE GENOMIC DNA]</scope>
    <source>
        <strain evidence="4 5">RIB 2604</strain>
    </source>
</reference>
<dbReference type="VEuPathDB" id="FungiDB:ASPFODRAFT_56579"/>
<feature type="compositionally biased region" description="Acidic residues" evidence="1">
    <location>
        <begin position="274"/>
        <end position="283"/>
    </location>
</feature>
<reference evidence="3" key="4">
    <citation type="submission" date="2021-02" db="EMBL/GenBank/DDBJ databases">
        <title>Aspergillus luchuensis mut. kawachii IFO 4304 genome sequence.</title>
        <authorList>
            <person name="Mori K."/>
            <person name="Kadooka C."/>
            <person name="Goto M."/>
            <person name="Futagami T."/>
        </authorList>
    </citation>
    <scope>NUCLEOTIDE SEQUENCE</scope>
    <source>
        <strain evidence="3">IFO 4308</strain>
    </source>
</reference>
<keyword evidence="6" id="KW-1185">Reference proteome</keyword>
<proteinExistence type="predicted"/>
<sequence>MLSTCARRMKLFNLFLFWCSVLSTHVLANNNAAPFELLHYYYVYKMEWDAGVEKTIAPGCATEHNEMCFFDQFARYLIGKEWKAAYRPGRADHTKTPGWDAAKKLSTGMPKSARYNLKALLPSINVDAKNFPLVFETVLHSANTAIKKEKEKVKNDDVQQAVEWAQEVKDMRYEDVFKAEIEVLRDVLGDDAYGRYVVTGGGSSFDWDTTLDGIDDDVDAKKLSDEDAKRLKEIIDDFPNIFNDRIATGDISDMNHINIMRALETSITALTGEIEESSSESDDASPKSVPADTCDNIEFAFDSD</sequence>
<reference evidence="3" key="3">
    <citation type="submission" date="2021-01" db="EMBL/GenBank/DDBJ databases">
        <authorList>
            <consortium name="Aspergillus luchuensis mut. kawachii IFO 4304 genome sequencing consortium"/>
            <person name="Kazuki M."/>
            <person name="Futagami T."/>
        </authorList>
    </citation>
    <scope>NUCLEOTIDE SEQUENCE</scope>
    <source>
        <strain evidence="3">IFO 4308</strain>
    </source>
</reference>
<keyword evidence="2" id="KW-0732">Signal</keyword>
<evidence type="ECO:0000313" key="6">
    <source>
        <dbReference type="Proteomes" id="UP000661280"/>
    </source>
</evidence>